<accession>A0ACB7FQ43</accession>
<sequence>MLAKFKLPNAEVWKTFPPFDTPVPPSPFENEFLNKIYYASMNVTTPLTIAIIYFTSVHFINSIIRNKQIAKYNSKTSSESKVDITKLDDKKLQKILPTVPNSIAKTSIFKLFVFLHNVFLCLYSIWTFLGMSHTIATTMNLFEGNFLQSLVNYQPKKLDIFLHSVCDPKIGIFSRLLTNEKGLHNLEVFGWWFYISKFYEVLDTAIILLKGRPSSLLQSYHHAGAMMCMWAGIRYQSPPIWIFVVFNSFIHSLMYFYFSLSCLKIRVPNFFKRILTTMQITQFIVGGSIAILHSFVWIVDTSHVISPDNLKWISCISTPDQALPILINVLYLLPLTALFTAFYIESYLKKNLHKGGEGGNILPKKKDIQRVNPTL</sequence>
<name>A0ACB7FQ43_9ASCO</name>
<protein>
    <submittedName>
        <fullName evidence="1">Uncharacterized protein</fullName>
    </submittedName>
</protein>
<reference evidence="1" key="1">
    <citation type="submission" date="2020-12" db="EMBL/GenBank/DDBJ databases">
        <title>Draft Genome of Candida africana.</title>
        <authorList>
            <person name="Ayanbimpe G.M."/>
            <person name="Enweani I.B."/>
            <person name="Aguiyi J.C."/>
            <person name="Nnadi U.P."/>
            <person name="Izam Y."/>
            <person name="Ubani A."/>
            <person name="Ngene A.C."/>
        </authorList>
    </citation>
    <scope>NUCLEOTIDE SEQUENCE</scope>
    <source>
        <strain evidence="1">CEC4854</strain>
    </source>
</reference>
<gene>
    <name evidence="1" type="ORF">GWM34_01672</name>
</gene>
<dbReference type="Proteomes" id="UP000742417">
    <property type="component" value="Unassembled WGS sequence"/>
</dbReference>
<proteinExistence type="predicted"/>
<evidence type="ECO:0000313" key="2">
    <source>
        <dbReference type="Proteomes" id="UP000742417"/>
    </source>
</evidence>
<feature type="non-terminal residue" evidence="1">
    <location>
        <position position="1"/>
    </location>
</feature>
<evidence type="ECO:0000313" key="1">
    <source>
        <dbReference type="EMBL" id="KAG8203532.1"/>
    </source>
</evidence>
<dbReference type="EMBL" id="JAENJO010000003">
    <property type="protein sequence ID" value="KAG8203532.1"/>
    <property type="molecule type" value="Genomic_DNA"/>
</dbReference>
<comment type="caution">
    <text evidence="1">The sequence shown here is derived from an EMBL/GenBank/DDBJ whole genome shotgun (WGS) entry which is preliminary data.</text>
</comment>
<organism evidence="1 2">
    <name type="scientific">Candida africana</name>
    <dbReference type="NCBI Taxonomy" id="241526"/>
    <lineage>
        <taxon>Eukaryota</taxon>
        <taxon>Fungi</taxon>
        <taxon>Dikarya</taxon>
        <taxon>Ascomycota</taxon>
        <taxon>Saccharomycotina</taxon>
        <taxon>Pichiomycetes</taxon>
        <taxon>Debaryomycetaceae</taxon>
        <taxon>Candida/Lodderomyces clade</taxon>
        <taxon>Candida</taxon>
    </lineage>
</organism>
<keyword evidence="2" id="KW-1185">Reference proteome</keyword>